<keyword evidence="1" id="KW-0812">Transmembrane</keyword>
<keyword evidence="1" id="KW-0472">Membrane</keyword>
<feature type="transmembrane region" description="Helical" evidence="1">
    <location>
        <begin position="92"/>
        <end position="115"/>
    </location>
</feature>
<name>A0A812B2J0_ACAPH</name>
<dbReference type="AlphaFoldDB" id="A0A812B2J0"/>
<evidence type="ECO:0008006" key="4">
    <source>
        <dbReference type="Google" id="ProtNLM"/>
    </source>
</evidence>
<evidence type="ECO:0000313" key="3">
    <source>
        <dbReference type="Proteomes" id="UP000597762"/>
    </source>
</evidence>
<sequence>MEIVFPHARPSRFSAPSLFSQHFFSHFALPLSFSLFFTYFADVLFTSIPFFYLSFSYFSSPLSSLLFLLFYFPLHLRPFLSFFVPHLFKFLIHFYTSLFSIPLFCSLLTFLAFLFPPASFFTSTVEPRITKKSLHELLQQRIAELTAEMTETSCCSHYSRLRESCLPLSTIVQYPLFEAGLAVLASNVPIKLFQFVETL</sequence>
<keyword evidence="3" id="KW-1185">Reference proteome</keyword>
<accession>A0A812B2J0</accession>
<protein>
    <recommendedName>
        <fullName evidence="4">Transmembrane protein</fullName>
    </recommendedName>
</protein>
<reference evidence="2" key="1">
    <citation type="submission" date="2021-01" db="EMBL/GenBank/DDBJ databases">
        <authorList>
            <person name="Li R."/>
            <person name="Bekaert M."/>
        </authorList>
    </citation>
    <scope>NUCLEOTIDE SEQUENCE</scope>
    <source>
        <strain evidence="2">Farmed</strain>
    </source>
</reference>
<comment type="caution">
    <text evidence="2">The sequence shown here is derived from an EMBL/GenBank/DDBJ whole genome shotgun (WGS) entry which is preliminary data.</text>
</comment>
<gene>
    <name evidence="2" type="ORF">SPHA_9431</name>
</gene>
<feature type="transmembrane region" description="Helical" evidence="1">
    <location>
        <begin position="50"/>
        <end position="72"/>
    </location>
</feature>
<keyword evidence="1" id="KW-1133">Transmembrane helix</keyword>
<feature type="transmembrane region" description="Helical" evidence="1">
    <location>
        <begin position="23"/>
        <end position="41"/>
    </location>
</feature>
<dbReference type="Proteomes" id="UP000597762">
    <property type="component" value="Unassembled WGS sequence"/>
</dbReference>
<dbReference type="EMBL" id="CAHIKZ030000302">
    <property type="protein sequence ID" value="CAE1167434.1"/>
    <property type="molecule type" value="Genomic_DNA"/>
</dbReference>
<organism evidence="2 3">
    <name type="scientific">Acanthosepion pharaonis</name>
    <name type="common">Pharaoh cuttlefish</name>
    <name type="synonym">Sepia pharaonis</name>
    <dbReference type="NCBI Taxonomy" id="158019"/>
    <lineage>
        <taxon>Eukaryota</taxon>
        <taxon>Metazoa</taxon>
        <taxon>Spiralia</taxon>
        <taxon>Lophotrochozoa</taxon>
        <taxon>Mollusca</taxon>
        <taxon>Cephalopoda</taxon>
        <taxon>Coleoidea</taxon>
        <taxon>Decapodiformes</taxon>
        <taxon>Sepiida</taxon>
        <taxon>Sepiina</taxon>
        <taxon>Sepiidae</taxon>
        <taxon>Acanthosepion</taxon>
    </lineage>
</organism>
<evidence type="ECO:0000256" key="1">
    <source>
        <dbReference type="SAM" id="Phobius"/>
    </source>
</evidence>
<evidence type="ECO:0000313" key="2">
    <source>
        <dbReference type="EMBL" id="CAE1167434.1"/>
    </source>
</evidence>
<proteinExistence type="predicted"/>